<feature type="transmembrane region" description="Helical" evidence="9">
    <location>
        <begin position="476"/>
        <end position="496"/>
    </location>
</feature>
<dbReference type="Pfam" id="PF01544">
    <property type="entry name" value="CorA"/>
    <property type="match status" value="1"/>
</dbReference>
<dbReference type="GO" id="GO:0050897">
    <property type="term" value="F:cobalt ion binding"/>
    <property type="evidence" value="ECO:0007669"/>
    <property type="project" value="TreeGrafter"/>
</dbReference>
<evidence type="ECO:0000256" key="3">
    <source>
        <dbReference type="ARBA" id="ARBA00022448"/>
    </source>
</evidence>
<dbReference type="Gene3D" id="1.20.58.340">
    <property type="entry name" value="Magnesium transport protein CorA, transmembrane region"/>
    <property type="match status" value="2"/>
</dbReference>
<name>A0A7S0YZY4_9CRYP</name>
<feature type="compositionally biased region" description="Low complexity" evidence="8">
    <location>
        <begin position="140"/>
        <end position="154"/>
    </location>
</feature>
<evidence type="ECO:0000256" key="8">
    <source>
        <dbReference type="SAM" id="MobiDB-lite"/>
    </source>
</evidence>
<comment type="subcellular location">
    <subcellularLocation>
        <location evidence="1">Cell membrane</location>
        <topology evidence="1">Multi-pass membrane protein</topology>
    </subcellularLocation>
</comment>
<feature type="transmembrane region" description="Helical" evidence="9">
    <location>
        <begin position="508"/>
        <end position="528"/>
    </location>
</feature>
<protein>
    <recommendedName>
        <fullName evidence="11">Magnesium transporter</fullName>
    </recommendedName>
</protein>
<keyword evidence="6 9" id="KW-1133">Transmembrane helix</keyword>
<comment type="similarity">
    <text evidence="2">Belongs to the CorA metal ion transporter (MIT) (TC 1.A.35) family.</text>
</comment>
<dbReference type="GO" id="GO:0000287">
    <property type="term" value="F:magnesium ion binding"/>
    <property type="evidence" value="ECO:0007669"/>
    <property type="project" value="TreeGrafter"/>
</dbReference>
<dbReference type="InterPro" id="IPR045861">
    <property type="entry name" value="CorA_cytoplasmic_dom"/>
</dbReference>
<proteinExistence type="inferred from homology"/>
<dbReference type="SUPFAM" id="SSF144083">
    <property type="entry name" value="Magnesium transport protein CorA, transmembrane region"/>
    <property type="match status" value="1"/>
</dbReference>
<keyword evidence="7 9" id="KW-0472">Membrane</keyword>
<evidence type="ECO:0000256" key="4">
    <source>
        <dbReference type="ARBA" id="ARBA00022475"/>
    </source>
</evidence>
<dbReference type="GO" id="GO:0015095">
    <property type="term" value="F:magnesium ion transmembrane transporter activity"/>
    <property type="evidence" value="ECO:0007669"/>
    <property type="project" value="TreeGrafter"/>
</dbReference>
<dbReference type="SUPFAM" id="SSF143865">
    <property type="entry name" value="CorA soluble domain-like"/>
    <property type="match status" value="1"/>
</dbReference>
<dbReference type="InterPro" id="IPR002523">
    <property type="entry name" value="MgTranspt_CorA/ZnTranspt_ZntB"/>
</dbReference>
<dbReference type="GO" id="GO:0015087">
    <property type="term" value="F:cobalt ion transmembrane transporter activity"/>
    <property type="evidence" value="ECO:0007669"/>
    <property type="project" value="TreeGrafter"/>
</dbReference>
<keyword evidence="3" id="KW-0813">Transport</keyword>
<dbReference type="EMBL" id="HBFN01032837">
    <property type="protein sequence ID" value="CAD8805370.1"/>
    <property type="molecule type" value="Transcribed_RNA"/>
</dbReference>
<keyword evidence="5 9" id="KW-0812">Transmembrane</keyword>
<feature type="region of interest" description="Disordered" evidence="8">
    <location>
        <begin position="135"/>
        <end position="157"/>
    </location>
</feature>
<gene>
    <name evidence="10" type="ORF">HTEP1355_LOCUS19049</name>
</gene>
<evidence type="ECO:0000313" key="10">
    <source>
        <dbReference type="EMBL" id="CAD8805370.1"/>
    </source>
</evidence>
<feature type="region of interest" description="Disordered" evidence="8">
    <location>
        <begin position="1"/>
        <end position="57"/>
    </location>
</feature>
<evidence type="ECO:0000256" key="2">
    <source>
        <dbReference type="ARBA" id="ARBA00009765"/>
    </source>
</evidence>
<organism evidence="10">
    <name type="scientific">Hemiselmis tepida</name>
    <dbReference type="NCBI Taxonomy" id="464990"/>
    <lineage>
        <taxon>Eukaryota</taxon>
        <taxon>Cryptophyceae</taxon>
        <taxon>Cryptomonadales</taxon>
        <taxon>Hemiselmidaceae</taxon>
        <taxon>Hemiselmis</taxon>
    </lineage>
</organism>
<dbReference type="InterPro" id="IPR045863">
    <property type="entry name" value="CorA_TM1_TM2"/>
</dbReference>
<accession>A0A7S0YZY4</accession>
<evidence type="ECO:0000256" key="5">
    <source>
        <dbReference type="ARBA" id="ARBA00022692"/>
    </source>
</evidence>
<dbReference type="PANTHER" id="PTHR46494:SF1">
    <property type="entry name" value="CORA FAMILY METAL ION TRANSPORTER (EUROFUNG)"/>
    <property type="match status" value="1"/>
</dbReference>
<dbReference type="AlphaFoldDB" id="A0A7S0YZY4"/>
<evidence type="ECO:0000256" key="7">
    <source>
        <dbReference type="ARBA" id="ARBA00023136"/>
    </source>
</evidence>
<evidence type="ECO:0000256" key="9">
    <source>
        <dbReference type="SAM" id="Phobius"/>
    </source>
</evidence>
<reference evidence="10" key="1">
    <citation type="submission" date="2021-01" db="EMBL/GenBank/DDBJ databases">
        <authorList>
            <person name="Corre E."/>
            <person name="Pelletier E."/>
            <person name="Niang G."/>
            <person name="Scheremetjew M."/>
            <person name="Finn R."/>
            <person name="Kale V."/>
            <person name="Holt S."/>
            <person name="Cochrane G."/>
            <person name="Meng A."/>
            <person name="Brown T."/>
            <person name="Cohen L."/>
        </authorList>
    </citation>
    <scope>NUCLEOTIDE SEQUENCE</scope>
    <source>
        <strain evidence="10">CCMP443</strain>
    </source>
</reference>
<sequence length="551" mass="60949">MATRMIVAQRSPNKIDSPHGSRNHLDREVGEGDSDNDGSMQMGGGGRGKARPKLQRHDTVSDIGVLADAEGVVNMKMLLEAKGMGTTPTMRPPADRFHPVEKWVFSKDSAVMSTLEPNRMDKEVNSLKSFHKRSSVDVEPAAAGHASPPAGAASGKEEGRQVTWYHVFGRDLPLLTSICDTLGARAADVQVADEGKGSDGIQVEFRRGETREKDYLFIVFQEILLKRAVSAIRNDNVVPPSPTHNANGGAHDVPVTTRRPIDPLKGDHRRTQREGKGKKAAALKRRDEIWAASKQLELEASQVAFFYFPDRQVIVSTGLSSVESPAIVAARENIENLRSAVRTDCGKGDGAATLLVVLLDGVMDAIFPVLDLYGDALEGLTNLMASAPHEMFVRLSARLKTRLNQIRRFNWDARGVFLQMHQDMYGVFNGSSRVQTLIDSTLQVEKEADAYIVKCSGLQQMYADFQQMKINSTLNALTNLTFALMPFSALTGLWGMNFEGMPELSYEWGYAMFWCIAGLIQALVWIYICREMLWASKFARQMRVRTLGALE</sequence>
<feature type="region of interest" description="Disordered" evidence="8">
    <location>
        <begin position="239"/>
        <end position="278"/>
    </location>
</feature>
<feature type="compositionally biased region" description="Basic and acidic residues" evidence="8">
    <location>
        <begin position="16"/>
        <end position="30"/>
    </location>
</feature>
<evidence type="ECO:0000256" key="1">
    <source>
        <dbReference type="ARBA" id="ARBA00004651"/>
    </source>
</evidence>
<dbReference type="GO" id="GO:0005886">
    <property type="term" value="C:plasma membrane"/>
    <property type="evidence" value="ECO:0007669"/>
    <property type="project" value="UniProtKB-SubCell"/>
</dbReference>
<evidence type="ECO:0008006" key="11">
    <source>
        <dbReference type="Google" id="ProtNLM"/>
    </source>
</evidence>
<evidence type="ECO:0000256" key="6">
    <source>
        <dbReference type="ARBA" id="ARBA00022989"/>
    </source>
</evidence>
<dbReference type="PANTHER" id="PTHR46494">
    <property type="entry name" value="CORA FAMILY METAL ION TRANSPORTER (EUROFUNG)"/>
    <property type="match status" value="1"/>
</dbReference>
<keyword evidence="4" id="KW-1003">Cell membrane</keyword>